<keyword evidence="3" id="KW-1185">Reference proteome</keyword>
<dbReference type="EMBL" id="JAEFBJ010000009">
    <property type="protein sequence ID" value="KAG7572225.1"/>
    <property type="molecule type" value="Genomic_DNA"/>
</dbReference>
<name>A0A8T2AFF4_ARASU</name>
<protein>
    <submittedName>
        <fullName evidence="2">Uncharacterized protein</fullName>
    </submittedName>
</protein>
<gene>
    <name evidence="2" type="ORF">ISN44_As09g006030</name>
</gene>
<comment type="caution">
    <text evidence="2">The sequence shown here is derived from an EMBL/GenBank/DDBJ whole genome shotgun (WGS) entry which is preliminary data.</text>
</comment>
<proteinExistence type="predicted"/>
<keyword evidence="1" id="KW-0472">Membrane</keyword>
<feature type="transmembrane region" description="Helical" evidence="1">
    <location>
        <begin position="28"/>
        <end position="46"/>
    </location>
</feature>
<keyword evidence="1" id="KW-1133">Transmembrane helix</keyword>
<evidence type="ECO:0000313" key="2">
    <source>
        <dbReference type="EMBL" id="KAG7572225.1"/>
    </source>
</evidence>
<dbReference type="OrthoDB" id="2018605at2759"/>
<reference evidence="2 3" key="1">
    <citation type="submission" date="2020-12" db="EMBL/GenBank/DDBJ databases">
        <title>Concerted genomic and epigenomic changes stabilize Arabidopsis allopolyploids.</title>
        <authorList>
            <person name="Chen Z."/>
        </authorList>
    </citation>
    <scope>NUCLEOTIDE SEQUENCE [LARGE SCALE GENOMIC DNA]</scope>
    <source>
        <strain evidence="2">As9502</strain>
        <tissue evidence="2">Leaf</tissue>
    </source>
</reference>
<accession>A0A8T2AFF4</accession>
<organism evidence="2 3">
    <name type="scientific">Arabidopsis suecica</name>
    <name type="common">Swedish thale-cress</name>
    <name type="synonym">Cardaminopsis suecica</name>
    <dbReference type="NCBI Taxonomy" id="45249"/>
    <lineage>
        <taxon>Eukaryota</taxon>
        <taxon>Viridiplantae</taxon>
        <taxon>Streptophyta</taxon>
        <taxon>Embryophyta</taxon>
        <taxon>Tracheophyta</taxon>
        <taxon>Spermatophyta</taxon>
        <taxon>Magnoliopsida</taxon>
        <taxon>eudicotyledons</taxon>
        <taxon>Gunneridae</taxon>
        <taxon>Pentapetalae</taxon>
        <taxon>rosids</taxon>
        <taxon>malvids</taxon>
        <taxon>Brassicales</taxon>
        <taxon>Brassicaceae</taxon>
        <taxon>Camelineae</taxon>
        <taxon>Arabidopsis</taxon>
    </lineage>
</organism>
<keyword evidence="1" id="KW-0812">Transmembrane</keyword>
<dbReference type="AlphaFoldDB" id="A0A8T2AFF4"/>
<evidence type="ECO:0000256" key="1">
    <source>
        <dbReference type="SAM" id="Phobius"/>
    </source>
</evidence>
<dbReference type="Proteomes" id="UP000694251">
    <property type="component" value="Chromosome 9"/>
</dbReference>
<sequence>MIYRVDVRSYGEWCYVSERRRRRFVDNGSLTTVIAGLAIGVLYRAASGPRSAVVARAVGGVTALAAVAGRRIPVAFTRFSRGLEGAIFRSGLPDRRPEKEERYYTTRGVVDSIGKVCLDENNNGEYGNKRKRVANLHIGIQRSLLTYLQLVSPGTWLADLCPDRYDVRVKKSSKKRRARGLKAMGNMETDSD</sequence>
<evidence type="ECO:0000313" key="3">
    <source>
        <dbReference type="Proteomes" id="UP000694251"/>
    </source>
</evidence>